<comment type="caution">
    <text evidence="1">The sequence shown here is derived from an EMBL/GenBank/DDBJ whole genome shotgun (WGS) entry which is preliminary data.</text>
</comment>
<evidence type="ECO:0000313" key="1">
    <source>
        <dbReference type="EMBL" id="KAG4305191.1"/>
    </source>
</evidence>
<protein>
    <submittedName>
        <fullName evidence="1">Uncharacterized protein</fullName>
    </submittedName>
</protein>
<dbReference type="EMBL" id="JABTEG010000004">
    <property type="protein sequence ID" value="KAG4305191.1"/>
    <property type="molecule type" value="Genomic_DNA"/>
</dbReference>
<keyword evidence="2" id="KW-1185">Reference proteome</keyword>
<accession>A0ACB7CBR3</accession>
<gene>
    <name evidence="1" type="ORF">PORY_001361</name>
</gene>
<organism evidence="1 2">
    <name type="scientific">Pneumocystis oryctolagi</name>
    <dbReference type="NCBI Taxonomy" id="42067"/>
    <lineage>
        <taxon>Eukaryota</taxon>
        <taxon>Fungi</taxon>
        <taxon>Dikarya</taxon>
        <taxon>Ascomycota</taxon>
        <taxon>Taphrinomycotina</taxon>
        <taxon>Pneumocystomycetes</taxon>
        <taxon>Pneumocystaceae</taxon>
        <taxon>Pneumocystis</taxon>
    </lineage>
</organism>
<evidence type="ECO:0000313" key="2">
    <source>
        <dbReference type="Proteomes" id="UP000768646"/>
    </source>
</evidence>
<name>A0ACB7CBR3_9ASCO</name>
<reference evidence="1 2" key="1">
    <citation type="journal article" date="2021" name="Commun. Biol.">
        <title>Genomic insights into the host specific adaptation of the Pneumocystis genus.</title>
        <authorList>
            <person name="Cisse O.H."/>
            <person name="Ma L."/>
            <person name="Dekker J.P."/>
            <person name="Khil P.P."/>
            <person name="Youn J.-H."/>
            <person name="Brenchley J.M."/>
            <person name="Blair R."/>
            <person name="Pahar B."/>
            <person name="Chabe M."/>
            <person name="Van Rompay K.K.A."/>
            <person name="Keesler R."/>
            <person name="Sukura A."/>
            <person name="Hirsch V."/>
            <person name="Kutty G."/>
            <person name="Liu Y."/>
            <person name="Peng L."/>
            <person name="Chen J."/>
            <person name="Song J."/>
            <person name="Weissenbacher-Lang C."/>
            <person name="Xu J."/>
            <person name="Upham N.S."/>
            <person name="Stajich J.E."/>
            <person name="Cuomo C.A."/>
            <person name="Cushion M.T."/>
            <person name="Kovacs J.A."/>
        </authorList>
    </citation>
    <scope>NUCLEOTIDE SEQUENCE [LARGE SCALE GENOMIC DNA]</scope>
    <source>
        <strain evidence="1 2">RABM</strain>
    </source>
</reference>
<proteinExistence type="predicted"/>
<sequence length="497" mass="56231">MKEILLDEELPEDLPFYPGQIIGTGAFSVVRLCRDLYSKDIFAVKFIHKKLATVNSVTKKQIACEVALHRLCTCHHNVLQFIASNENSNWRWIALEYAHGGDLFDKIEPDLGVDPEIAHYFFSQLISGVKHLHSKGVAHRDIKPENILLDGDGNLKISDFGLASLFRHNNQTRKLSTTCGSPPYTAPEITGEYDGEAVDTWSCGIVLYTLFFGNTPWSEPTNFDSNFCLFQKHKNQLHLYEPWNQIDSSALSLLLGLLTINPLERMTLQKASTHPWVNRKNYFLGENGLCCHPLTLGNRLMKKLQVKSSQQTLSLETIPENNDIPPFLSNKTEIGFSLSVPIFSSQPTKSPNKFVSDNSFDLISEDPSLSQFLPSTQFLESLTQRAQHFHDICPPERLTRFYSITSNSILLSMLGNVLAKHSISVPDTLLLSTSNVSIPIIYTDKRKCPLQGQINIYRLKKNNLLMVDFVKSKGDPLEWRRFFKSIASECMDIIYTG</sequence>
<dbReference type="Proteomes" id="UP000768646">
    <property type="component" value="Unassembled WGS sequence"/>
</dbReference>